<keyword evidence="3" id="KW-1185">Reference proteome</keyword>
<dbReference type="RefSeq" id="XP_018485415.1">
    <property type="nucleotide sequence ID" value="XM_018629913.2"/>
</dbReference>
<evidence type="ECO:0000256" key="2">
    <source>
        <dbReference type="SAM" id="MobiDB-lite"/>
    </source>
</evidence>
<dbReference type="KEGG" id="rsz:108856174"/>
<feature type="region of interest" description="Disordered" evidence="2">
    <location>
        <begin position="109"/>
        <end position="128"/>
    </location>
</feature>
<evidence type="ECO:0000313" key="4">
    <source>
        <dbReference type="RefSeq" id="XP_018485415.1"/>
    </source>
</evidence>
<dbReference type="Proteomes" id="UP000504610">
    <property type="component" value="Chromosome 5"/>
</dbReference>
<feature type="coiled-coil region" evidence="1">
    <location>
        <begin position="157"/>
        <end position="191"/>
    </location>
</feature>
<accession>A0A6J0NLN4</accession>
<evidence type="ECO:0000313" key="3">
    <source>
        <dbReference type="Proteomes" id="UP000504610"/>
    </source>
</evidence>
<dbReference type="RefSeq" id="XP_056842241.1">
    <property type="nucleotide sequence ID" value="XM_056986261.1"/>
</dbReference>
<feature type="compositionally biased region" description="Basic and acidic residues" evidence="2">
    <location>
        <begin position="110"/>
        <end position="124"/>
    </location>
</feature>
<dbReference type="OrthoDB" id="1898513at2759"/>
<dbReference type="GeneID" id="108856174"/>
<reference evidence="4 5" key="2">
    <citation type="submission" date="2025-04" db="UniProtKB">
        <authorList>
            <consortium name="RefSeq"/>
        </authorList>
    </citation>
    <scope>IDENTIFICATION</scope>
    <source>
        <tissue evidence="4 5">Leaf</tissue>
    </source>
</reference>
<feature type="compositionally biased region" description="Polar residues" evidence="2">
    <location>
        <begin position="1"/>
        <end position="13"/>
    </location>
</feature>
<evidence type="ECO:0000313" key="5">
    <source>
        <dbReference type="RefSeq" id="XP_056842241.1"/>
    </source>
</evidence>
<reference evidence="3" key="1">
    <citation type="journal article" date="2019" name="Database">
        <title>The radish genome database (RadishGD): an integrated information resource for radish genomics.</title>
        <authorList>
            <person name="Yu H.J."/>
            <person name="Baek S."/>
            <person name="Lee Y.J."/>
            <person name="Cho A."/>
            <person name="Mun J.H."/>
        </authorList>
    </citation>
    <scope>NUCLEOTIDE SEQUENCE [LARGE SCALE GENOMIC DNA]</scope>
    <source>
        <strain evidence="3">cv. WK10039</strain>
    </source>
</reference>
<organism evidence="3 4">
    <name type="scientific">Raphanus sativus</name>
    <name type="common">Radish</name>
    <name type="synonym">Raphanus raphanistrum var. sativus</name>
    <dbReference type="NCBI Taxonomy" id="3726"/>
    <lineage>
        <taxon>Eukaryota</taxon>
        <taxon>Viridiplantae</taxon>
        <taxon>Streptophyta</taxon>
        <taxon>Embryophyta</taxon>
        <taxon>Tracheophyta</taxon>
        <taxon>Spermatophyta</taxon>
        <taxon>Magnoliopsida</taxon>
        <taxon>eudicotyledons</taxon>
        <taxon>Gunneridae</taxon>
        <taxon>Pentapetalae</taxon>
        <taxon>rosids</taxon>
        <taxon>malvids</taxon>
        <taxon>Brassicales</taxon>
        <taxon>Brassicaceae</taxon>
        <taxon>Brassiceae</taxon>
        <taxon>Raphanus</taxon>
    </lineage>
</organism>
<sequence>MDPYTETGSVNLDSSSWPHSSKSLPEVLTEVCQIAQRMVRLIKDGQPESTEIFLSLYQSLGETYNHLNQELLNSLLKNSVSMADLSSFRSDSSPSLEFDLESGVSYSSLKHQEPSLKQNDEDEKKKKKNQSAYLLADIFSAELGTALKDLEERNRVVGELESKLYDSSDKIKTLERELEECHELLEVSEVEVSKLNEMLSERKTTEEASDNGGCDSLLDTLRAELRSRDVQIEQMEEYLNQVCVDDSELVPDESGTDENAVEELKPRVEELENQVEKQRDVIYEREEEKREATIGGSRLGVGGAAALLVRNPVGGGVIIPYLGITKRHLPGLGGLFEPKGIYFTS</sequence>
<feature type="coiled-coil region" evidence="1">
    <location>
        <begin position="261"/>
        <end position="288"/>
    </location>
</feature>
<evidence type="ECO:0000256" key="1">
    <source>
        <dbReference type="SAM" id="Coils"/>
    </source>
</evidence>
<proteinExistence type="predicted"/>
<dbReference type="AlphaFoldDB" id="A0A6J0NLN4"/>
<gene>
    <name evidence="4 5" type="primary">LOC108856174</name>
</gene>
<protein>
    <submittedName>
        <fullName evidence="4 5">Uncharacterized protein LOC108856174</fullName>
    </submittedName>
</protein>
<name>A0A6J0NLN4_RAPSA</name>
<feature type="region of interest" description="Disordered" evidence="2">
    <location>
        <begin position="1"/>
        <end position="21"/>
    </location>
</feature>
<keyword evidence="1" id="KW-0175">Coiled coil</keyword>